<dbReference type="InterPro" id="IPR053178">
    <property type="entry name" value="Osmoadaptation_assoc"/>
</dbReference>
<keyword evidence="2" id="KW-0472">Membrane</keyword>
<evidence type="ECO:0000256" key="1">
    <source>
        <dbReference type="SAM" id="MobiDB-lite"/>
    </source>
</evidence>
<feature type="transmembrane region" description="Helical" evidence="2">
    <location>
        <begin position="365"/>
        <end position="384"/>
    </location>
</feature>
<reference evidence="3" key="1">
    <citation type="journal article" date="2023" name="Mol. Phylogenet. Evol.">
        <title>Genome-scale phylogeny and comparative genomics of the fungal order Sordariales.</title>
        <authorList>
            <person name="Hensen N."/>
            <person name="Bonometti L."/>
            <person name="Westerberg I."/>
            <person name="Brannstrom I.O."/>
            <person name="Guillou S."/>
            <person name="Cros-Aarteil S."/>
            <person name="Calhoun S."/>
            <person name="Haridas S."/>
            <person name="Kuo A."/>
            <person name="Mondo S."/>
            <person name="Pangilinan J."/>
            <person name="Riley R."/>
            <person name="LaButti K."/>
            <person name="Andreopoulos B."/>
            <person name="Lipzen A."/>
            <person name="Chen C."/>
            <person name="Yan M."/>
            <person name="Daum C."/>
            <person name="Ng V."/>
            <person name="Clum A."/>
            <person name="Steindorff A."/>
            <person name="Ohm R.A."/>
            <person name="Martin F."/>
            <person name="Silar P."/>
            <person name="Natvig D.O."/>
            <person name="Lalanne C."/>
            <person name="Gautier V."/>
            <person name="Ament-Velasquez S.L."/>
            <person name="Kruys A."/>
            <person name="Hutchinson M.I."/>
            <person name="Powell A.J."/>
            <person name="Barry K."/>
            <person name="Miller A.N."/>
            <person name="Grigoriev I.V."/>
            <person name="Debuchy R."/>
            <person name="Gladieux P."/>
            <person name="Hiltunen Thoren M."/>
            <person name="Johannesson H."/>
        </authorList>
    </citation>
    <scope>NUCLEOTIDE SEQUENCE</scope>
    <source>
        <strain evidence="3">CBS 958.72</strain>
    </source>
</reference>
<dbReference type="PANTHER" id="PTHR38111:SF9">
    <property type="entry name" value="ZN(2)-C6 FUNGAL-TYPE DOMAIN-CONTAINING PROTEIN"/>
    <property type="match status" value="1"/>
</dbReference>
<feature type="region of interest" description="Disordered" evidence="1">
    <location>
        <begin position="38"/>
        <end position="72"/>
    </location>
</feature>
<evidence type="ECO:0000313" key="3">
    <source>
        <dbReference type="EMBL" id="KAK3380232.1"/>
    </source>
</evidence>
<keyword evidence="4" id="KW-1185">Reference proteome</keyword>
<sequence>MVCDNERPLCKKCRDSGRECSYERETVFIIGTIEDGGRCSSHPPRVVKSSKKGKSSSRADGDRLELAPTEPLQPAWDDLVSVSNRGKGQHQIQIAAVHTNLQGIVRGPAGAWSGDDDDDGEGDEGGGGSGSGGGSSSITSSSNKFSFLHLPAYRTPDVQPFMSQDDFQLKSQAAVHLAPQEDSQPDTMSATADSICLFLYEHNHSVFSSNQAPWRDPSIQNNMICAALLNRTPIFLANPEWMATPWELHPKTFFDRLLDILVSLPAVLARSDRILSQGQTMGRRLMAQDLLINCLNIERQLDEWYTAATHQPGAFWVQDPLDAAAAAAAAAGGVGGTAASSSSPPPPVIVDNIPFCDMYGFRDSVTAIMFIYYWMALVLFYPCIERLYWAMFEPVVDEPMTHAIPVLPAHLQQVNPARYSAKEVRELAVHICRSLDFALSATVQPDMLVAPLFIARQFFEQAAAVAAAGDLLLHHDNLVLADNRLELMWCDGFRARLQAKGQDLLDVVQTRRWQDLASY</sequence>
<dbReference type="AlphaFoldDB" id="A0AAE0NEW3"/>
<feature type="compositionally biased region" description="Gly residues" evidence="1">
    <location>
        <begin position="125"/>
        <end position="135"/>
    </location>
</feature>
<accession>A0AAE0NEW3</accession>
<evidence type="ECO:0000313" key="4">
    <source>
        <dbReference type="Proteomes" id="UP001287356"/>
    </source>
</evidence>
<proteinExistence type="predicted"/>
<protein>
    <submittedName>
        <fullName evidence="3">C6 zinc finger domain-containing protein</fullName>
    </submittedName>
</protein>
<evidence type="ECO:0000256" key="2">
    <source>
        <dbReference type="SAM" id="Phobius"/>
    </source>
</evidence>
<comment type="caution">
    <text evidence="3">The sequence shown here is derived from an EMBL/GenBank/DDBJ whole genome shotgun (WGS) entry which is preliminary data.</text>
</comment>
<dbReference type="EMBL" id="JAULSN010000002">
    <property type="protein sequence ID" value="KAK3380232.1"/>
    <property type="molecule type" value="Genomic_DNA"/>
</dbReference>
<organism evidence="3 4">
    <name type="scientific">Lasiosphaeria ovina</name>
    <dbReference type="NCBI Taxonomy" id="92902"/>
    <lineage>
        <taxon>Eukaryota</taxon>
        <taxon>Fungi</taxon>
        <taxon>Dikarya</taxon>
        <taxon>Ascomycota</taxon>
        <taxon>Pezizomycotina</taxon>
        <taxon>Sordariomycetes</taxon>
        <taxon>Sordariomycetidae</taxon>
        <taxon>Sordariales</taxon>
        <taxon>Lasiosphaeriaceae</taxon>
        <taxon>Lasiosphaeria</taxon>
    </lineage>
</organism>
<feature type="region of interest" description="Disordered" evidence="1">
    <location>
        <begin position="106"/>
        <end position="138"/>
    </location>
</feature>
<keyword evidence="2" id="KW-0812">Transmembrane</keyword>
<reference evidence="3" key="2">
    <citation type="submission" date="2023-06" db="EMBL/GenBank/DDBJ databases">
        <authorList>
            <consortium name="Lawrence Berkeley National Laboratory"/>
            <person name="Haridas S."/>
            <person name="Hensen N."/>
            <person name="Bonometti L."/>
            <person name="Westerberg I."/>
            <person name="Brannstrom I.O."/>
            <person name="Guillou S."/>
            <person name="Cros-Aarteil S."/>
            <person name="Calhoun S."/>
            <person name="Kuo A."/>
            <person name="Mondo S."/>
            <person name="Pangilinan J."/>
            <person name="Riley R."/>
            <person name="Labutti K."/>
            <person name="Andreopoulos B."/>
            <person name="Lipzen A."/>
            <person name="Chen C."/>
            <person name="Yanf M."/>
            <person name="Daum C."/>
            <person name="Ng V."/>
            <person name="Clum A."/>
            <person name="Steindorff A."/>
            <person name="Ohm R."/>
            <person name="Martin F."/>
            <person name="Silar P."/>
            <person name="Natvig D."/>
            <person name="Lalanne C."/>
            <person name="Gautier V."/>
            <person name="Ament-Velasquez S.L."/>
            <person name="Kruys A."/>
            <person name="Hutchinson M.I."/>
            <person name="Powell A.J."/>
            <person name="Barry K."/>
            <person name="Miller A.N."/>
            <person name="Grigoriev I.V."/>
            <person name="Debuchy R."/>
            <person name="Gladieux P."/>
            <person name="Thoren M.H."/>
            <person name="Johannesson H."/>
        </authorList>
    </citation>
    <scope>NUCLEOTIDE SEQUENCE</scope>
    <source>
        <strain evidence="3">CBS 958.72</strain>
    </source>
</reference>
<name>A0AAE0NEW3_9PEZI</name>
<keyword evidence="2" id="KW-1133">Transmembrane helix</keyword>
<dbReference type="Proteomes" id="UP001287356">
    <property type="component" value="Unassembled WGS sequence"/>
</dbReference>
<gene>
    <name evidence="3" type="ORF">B0T24DRAFT_590721</name>
</gene>
<feature type="compositionally biased region" description="Acidic residues" evidence="1">
    <location>
        <begin position="114"/>
        <end position="124"/>
    </location>
</feature>
<dbReference type="PANTHER" id="PTHR38111">
    <property type="entry name" value="ZN(2)-C6 FUNGAL-TYPE DOMAIN-CONTAINING PROTEIN-RELATED"/>
    <property type="match status" value="1"/>
</dbReference>